<dbReference type="GO" id="GO:0030141">
    <property type="term" value="C:secretory granule"/>
    <property type="evidence" value="ECO:0007669"/>
    <property type="project" value="TreeGrafter"/>
</dbReference>
<evidence type="ECO:0000313" key="3">
    <source>
        <dbReference type="WBParaSite" id="MBELARI_LOCUS14654"/>
    </source>
</evidence>
<evidence type="ECO:0000313" key="2">
    <source>
        <dbReference type="Proteomes" id="UP000887575"/>
    </source>
</evidence>
<organism evidence="2 3">
    <name type="scientific">Mesorhabditis belari</name>
    <dbReference type="NCBI Taxonomy" id="2138241"/>
    <lineage>
        <taxon>Eukaryota</taxon>
        <taxon>Metazoa</taxon>
        <taxon>Ecdysozoa</taxon>
        <taxon>Nematoda</taxon>
        <taxon>Chromadorea</taxon>
        <taxon>Rhabditida</taxon>
        <taxon>Rhabditina</taxon>
        <taxon>Rhabditomorpha</taxon>
        <taxon>Rhabditoidea</taxon>
        <taxon>Rhabditidae</taxon>
        <taxon>Mesorhabditinae</taxon>
        <taxon>Mesorhabditis</taxon>
    </lineage>
</organism>
<dbReference type="Proteomes" id="UP000887575">
    <property type="component" value="Unassembled WGS sequence"/>
</dbReference>
<dbReference type="AlphaFoldDB" id="A0AAF3EL51"/>
<feature type="compositionally biased region" description="Basic and acidic residues" evidence="1">
    <location>
        <begin position="85"/>
        <end position="94"/>
    </location>
</feature>
<keyword evidence="2" id="KW-1185">Reference proteome</keyword>
<feature type="region of interest" description="Disordered" evidence="1">
    <location>
        <begin position="85"/>
        <end position="104"/>
    </location>
</feature>
<dbReference type="PANTHER" id="PTHR15208:SF2">
    <property type="entry name" value="RECEPTOR-BINDING CANCER ANTIGEN EXPRESSED ON SISO CELLS"/>
    <property type="match status" value="1"/>
</dbReference>
<name>A0AAF3EL51_9BILA</name>
<dbReference type="InterPro" id="IPR017025">
    <property type="entry name" value="Cancer-assoc_antigen_RCAS1"/>
</dbReference>
<sequence length="146" mass="16814">MSMVGLLCGRIFRFLQSFLGIFKRALCFLRKRDNNIGELPFTVAVQRSPSEDSLQYSQKPVDSWDSSWEQKAEVDGKIEQYRLEQEKQRTKSVEASDEPNFFDDMAPDIKKAKKVLLKTKRSGVHQSRNLFDFNNDGITALTTVCK</sequence>
<dbReference type="WBParaSite" id="MBELARI_LOCUS6754">
    <property type="protein sequence ID" value="MBELARI_LOCUS6754"/>
    <property type="gene ID" value="MBELARI_LOCUS6754"/>
</dbReference>
<evidence type="ECO:0000256" key="1">
    <source>
        <dbReference type="SAM" id="MobiDB-lite"/>
    </source>
</evidence>
<reference evidence="3 4" key="1">
    <citation type="submission" date="2024-02" db="UniProtKB">
        <authorList>
            <consortium name="WormBaseParasite"/>
        </authorList>
    </citation>
    <scope>IDENTIFICATION</scope>
</reference>
<dbReference type="WBParaSite" id="MBELARI_LOCUS14654">
    <property type="protein sequence ID" value="MBELARI_LOCUS14654"/>
    <property type="gene ID" value="MBELARI_LOCUS14654"/>
</dbReference>
<proteinExistence type="predicted"/>
<protein>
    <submittedName>
        <fullName evidence="3 4">Uncharacterized protein</fullName>
    </submittedName>
</protein>
<accession>A0AAF3EL51</accession>
<evidence type="ECO:0000313" key="4">
    <source>
        <dbReference type="WBParaSite" id="MBELARI_LOCUS6754"/>
    </source>
</evidence>
<dbReference type="PANTHER" id="PTHR15208">
    <property type="entry name" value="RECEPTOR-BINDING CANCER ANTIGEN EXPRESSED ON SISO CELLS CANCER ASSOCIATED SURFACE ANTIGEN RCAS1 ESTROGEN RECEPTOR-BINDING FRAGMENT- ASSOCIATED GENE 9 PROTEIN"/>
    <property type="match status" value="1"/>
</dbReference>